<comment type="caution">
    <text evidence="1">The sequence shown here is derived from an EMBL/GenBank/DDBJ whole genome shotgun (WGS) entry which is preliminary data.</text>
</comment>
<dbReference type="EMBL" id="MFZI01000023">
    <property type="protein sequence ID" value="OGK20993.1"/>
    <property type="molecule type" value="Genomic_DNA"/>
</dbReference>
<name>A0A1F7GQ61_9BACT</name>
<sequence length="314" mass="35132">MPVDLKELSKRTLEQAPITYKTYGTGKVEIAHLQGKRFDVLPFLKDPDYYKGTGASPYVDYLVNFGDTFAGLIGEYDGQYGTWGKPEDLAQDGIIVLQYFVEEASDIIRRIDEHSAKGLYNDQGWQQNYYEMAKFAYSLLRKYEEQFRIGPIQRPVALERAGLVSDRLAMNLQKDARIKNETRVITKRVHLVGEEQGEVATSVIWRDVNQLHILNGQLIDVVDFVNPASGASTAGVILAAGQEGVRPSHVVHRSVSATRQGIMFNRMALNYLGIGSSFITVGETGRMSTKFYLESPGVGDAGEALRNFQPKWVK</sequence>
<proteinExistence type="predicted"/>
<dbReference type="Proteomes" id="UP000177026">
    <property type="component" value="Unassembled WGS sequence"/>
</dbReference>
<dbReference type="AlphaFoldDB" id="A0A1F7GQ61"/>
<evidence type="ECO:0000313" key="1">
    <source>
        <dbReference type="EMBL" id="OGK20993.1"/>
    </source>
</evidence>
<gene>
    <name evidence="1" type="ORF">A2866_02650</name>
</gene>
<reference evidence="1 2" key="1">
    <citation type="journal article" date="2016" name="Nat. Commun.">
        <title>Thousands of microbial genomes shed light on interconnected biogeochemical processes in an aquifer system.</title>
        <authorList>
            <person name="Anantharaman K."/>
            <person name="Brown C.T."/>
            <person name="Hug L.A."/>
            <person name="Sharon I."/>
            <person name="Castelle C.J."/>
            <person name="Probst A.J."/>
            <person name="Thomas B.C."/>
            <person name="Singh A."/>
            <person name="Wilkins M.J."/>
            <person name="Karaoz U."/>
            <person name="Brodie E.L."/>
            <person name="Williams K.H."/>
            <person name="Hubbard S.S."/>
            <person name="Banfield J.F."/>
        </authorList>
    </citation>
    <scope>NUCLEOTIDE SEQUENCE [LARGE SCALE GENOMIC DNA]</scope>
</reference>
<protein>
    <submittedName>
        <fullName evidence="1">Uncharacterized protein</fullName>
    </submittedName>
</protein>
<accession>A0A1F7GQ61</accession>
<evidence type="ECO:0000313" key="2">
    <source>
        <dbReference type="Proteomes" id="UP000177026"/>
    </source>
</evidence>
<organism evidence="1 2">
    <name type="scientific">Candidatus Roizmanbacteria bacterium RIFCSPHIGHO2_01_FULL_39_8</name>
    <dbReference type="NCBI Taxonomy" id="1802033"/>
    <lineage>
        <taxon>Bacteria</taxon>
        <taxon>Candidatus Roizmaniibacteriota</taxon>
    </lineage>
</organism>